<protein>
    <recommendedName>
        <fullName evidence="4">DUF1311 domain-containing protein</fullName>
    </recommendedName>
</protein>
<feature type="transmembrane region" description="Helical" evidence="1">
    <location>
        <begin position="21"/>
        <end position="39"/>
    </location>
</feature>
<dbReference type="Proteomes" id="UP001500827">
    <property type="component" value="Unassembled WGS sequence"/>
</dbReference>
<dbReference type="PANTHER" id="PTHR37549:SF1">
    <property type="entry name" value="LIPOPROTEIN LPRI"/>
    <property type="match status" value="1"/>
</dbReference>
<dbReference type="InterPro" id="IPR052755">
    <property type="entry name" value="Lysozyme_Inhibitor_LprI"/>
</dbReference>
<evidence type="ECO:0000313" key="3">
    <source>
        <dbReference type="Proteomes" id="UP001500827"/>
    </source>
</evidence>
<proteinExistence type="predicted"/>
<comment type="caution">
    <text evidence="2">The sequence shown here is derived from an EMBL/GenBank/DDBJ whole genome shotgun (WGS) entry which is preliminary data.</text>
</comment>
<evidence type="ECO:0000313" key="2">
    <source>
        <dbReference type="EMBL" id="GAA3887700.1"/>
    </source>
</evidence>
<keyword evidence="3" id="KW-1185">Reference proteome</keyword>
<reference evidence="3" key="1">
    <citation type="journal article" date="2019" name="Int. J. Syst. Evol. Microbiol.">
        <title>The Global Catalogue of Microorganisms (GCM) 10K type strain sequencing project: providing services to taxonomists for standard genome sequencing and annotation.</title>
        <authorList>
            <consortium name="The Broad Institute Genomics Platform"/>
            <consortium name="The Broad Institute Genome Sequencing Center for Infectious Disease"/>
            <person name="Wu L."/>
            <person name="Ma J."/>
        </authorList>
    </citation>
    <scope>NUCLEOTIDE SEQUENCE [LARGE SCALE GENOMIC DNA]</scope>
    <source>
        <strain evidence="3">JCM 17543</strain>
    </source>
</reference>
<evidence type="ECO:0000256" key="1">
    <source>
        <dbReference type="SAM" id="Phobius"/>
    </source>
</evidence>
<evidence type="ECO:0008006" key="4">
    <source>
        <dbReference type="Google" id="ProtNLM"/>
    </source>
</evidence>
<sequence>MTEPQRRPDVSPPMRRLNPHLLVLLAGVTGLVLLLAYYASNRNPDQDKLKGSQVAGPQAASAEKRCASKATYDLIKRELFRRAAQMRGSDQAAYDKLSAYAVVRMENPVLESENSDTRAVNCSGSLALDLPPGVAVVGGRRTLMSDVDYTLQPAADGTGTVVLLRNADAVIAPLATLARTAQPAPQTPTVAPEANVVAPVEPNPVVEPQAPATPQAPDRPAVARPSFNCGAARTRGEKAVCSDAGLAALDRNMAAQYVRSMSAASPEQQATLRRTRDRFLSYRDRCPDNRCIGDAYVGRMREIRDIMEGRWQAPR</sequence>
<dbReference type="PANTHER" id="PTHR37549">
    <property type="entry name" value="LIPOPROTEIN LPRI"/>
    <property type="match status" value="1"/>
</dbReference>
<organism evidence="2 3">
    <name type="scientific">Sphingomonas limnosediminicola</name>
    <dbReference type="NCBI Taxonomy" id="940133"/>
    <lineage>
        <taxon>Bacteria</taxon>
        <taxon>Pseudomonadati</taxon>
        <taxon>Pseudomonadota</taxon>
        <taxon>Alphaproteobacteria</taxon>
        <taxon>Sphingomonadales</taxon>
        <taxon>Sphingomonadaceae</taxon>
        <taxon>Sphingomonas</taxon>
    </lineage>
</organism>
<dbReference type="EMBL" id="BAABBM010000001">
    <property type="protein sequence ID" value="GAA3887700.1"/>
    <property type="molecule type" value="Genomic_DNA"/>
</dbReference>
<keyword evidence="1" id="KW-0812">Transmembrane</keyword>
<name>A0ABP7KTR3_9SPHN</name>
<keyword evidence="1" id="KW-1133">Transmembrane helix</keyword>
<gene>
    <name evidence="2" type="ORF">GCM10022276_03420</name>
</gene>
<accession>A0ABP7KTR3</accession>
<keyword evidence="1" id="KW-0472">Membrane</keyword>
<dbReference type="RefSeq" id="WP_344697968.1">
    <property type="nucleotide sequence ID" value="NZ_BAABBM010000001.1"/>
</dbReference>